<proteinExistence type="predicted"/>
<protein>
    <submittedName>
        <fullName evidence="1">Uncharacterized protein</fullName>
    </submittedName>
</protein>
<reference evidence="1" key="1">
    <citation type="submission" date="2024-01" db="EMBL/GenBank/DDBJ databases">
        <authorList>
            <person name="Webb A."/>
        </authorList>
    </citation>
    <scope>NUCLEOTIDE SEQUENCE</scope>
    <source>
        <strain evidence="1">Pm1</strain>
    </source>
</reference>
<dbReference type="Proteomes" id="UP001162060">
    <property type="component" value="Unassembled WGS sequence"/>
</dbReference>
<evidence type="ECO:0000313" key="2">
    <source>
        <dbReference type="Proteomes" id="UP001162060"/>
    </source>
</evidence>
<dbReference type="AlphaFoldDB" id="A0AAV1VHE9"/>
<gene>
    <name evidence="1" type="ORF">PM001_LOCUS30648</name>
</gene>
<organism evidence="1 2">
    <name type="scientific">Peronospora matthiolae</name>
    <dbReference type="NCBI Taxonomy" id="2874970"/>
    <lineage>
        <taxon>Eukaryota</taxon>
        <taxon>Sar</taxon>
        <taxon>Stramenopiles</taxon>
        <taxon>Oomycota</taxon>
        <taxon>Peronosporomycetes</taxon>
        <taxon>Peronosporales</taxon>
        <taxon>Peronosporaceae</taxon>
        <taxon>Peronospora</taxon>
    </lineage>
</organism>
<evidence type="ECO:0000313" key="1">
    <source>
        <dbReference type="EMBL" id="CAK7945498.1"/>
    </source>
</evidence>
<accession>A0AAV1VHE9</accession>
<sequence length="88" mass="9651">MSSGPGMMKGGTDRMVWVRSAAELNESICGALHGTDAAAYINKTITPTAARIWRCGEGVHCSLVAHLVDPELRRYLDSMVQRIRVVHK</sequence>
<comment type="caution">
    <text evidence="1">The sequence shown here is derived from an EMBL/GenBank/DDBJ whole genome shotgun (WGS) entry which is preliminary data.</text>
</comment>
<dbReference type="EMBL" id="CAKLBY020000331">
    <property type="protein sequence ID" value="CAK7945498.1"/>
    <property type="molecule type" value="Genomic_DNA"/>
</dbReference>
<name>A0AAV1VHE9_9STRA</name>